<dbReference type="PANTHER" id="PTHR47313">
    <property type="entry name" value="RIBOSOMAL RNA LARGE SUBUNIT METHYLTRANSFERASE K/L"/>
    <property type="match status" value="1"/>
</dbReference>
<protein>
    <submittedName>
        <fullName evidence="6">Putative N6-adenine-specific DNA methylase</fullName>
    </submittedName>
</protein>
<sequence length="363" mass="40863">MKLFAVAQPGLEEVTNGELKELGIDGKVVPGGVEFEGGLREVYLTNLWLRGASRVLVRLCTFRAKHFGELVRKASKCPWKGFITRELPIKIRATSRHSKLYHTKAIEERVLKAIGQALGFTPPLTTYEDEGTSVIVRFENDVCTISINSSGALLHKRGYRVKDVEAPLRENLAAAMVLISGWRGEVPFIDPFCGSGTIPIEAALIAANIPPEIKREFAFMKWENFDRGLWEALKEEALSKVRKVNVPILGFDIDPLAVDSAVENSKAAGVDRWVEFKNLSFPHLSFERAVIVTNPPYGKRLSYKNTELIYRQLGNWVRHSFREYSLYFLSPDRNLAREVSPDSEMVTYFDNGGIKVGLYRVEA</sequence>
<keyword evidence="1 6" id="KW-0489">Methyltransferase</keyword>
<dbReference type="GO" id="GO:0003723">
    <property type="term" value="F:RNA binding"/>
    <property type="evidence" value="ECO:0007669"/>
    <property type="project" value="InterPro"/>
</dbReference>
<dbReference type="RefSeq" id="WP_121171112.1">
    <property type="nucleotide sequence ID" value="NZ_RBIE01000002.1"/>
</dbReference>
<comment type="caution">
    <text evidence="6">The sequence shown here is derived from an EMBL/GenBank/DDBJ whole genome shotgun (WGS) entry which is preliminary data.</text>
</comment>
<dbReference type="Gene3D" id="3.40.50.150">
    <property type="entry name" value="Vaccinia Virus protein VP39"/>
    <property type="match status" value="1"/>
</dbReference>
<dbReference type="Gene3D" id="3.30.2130.30">
    <property type="match status" value="1"/>
</dbReference>
<dbReference type="Proteomes" id="UP000280881">
    <property type="component" value="Unassembled WGS sequence"/>
</dbReference>
<evidence type="ECO:0000313" key="7">
    <source>
        <dbReference type="Proteomes" id="UP000280881"/>
    </source>
</evidence>
<evidence type="ECO:0000256" key="2">
    <source>
        <dbReference type="ARBA" id="ARBA00022679"/>
    </source>
</evidence>
<dbReference type="InterPro" id="IPR002052">
    <property type="entry name" value="DNA_methylase_N6_adenine_CS"/>
</dbReference>
<reference evidence="6 7" key="1">
    <citation type="submission" date="2018-10" db="EMBL/GenBank/DDBJ databases">
        <title>Genomic Encyclopedia of Type Strains, Phase IV (KMG-IV): sequencing the most valuable type-strain genomes for metagenomic binning, comparative biology and taxonomic classification.</title>
        <authorList>
            <person name="Goeker M."/>
        </authorList>
    </citation>
    <scope>NUCLEOTIDE SEQUENCE [LARGE SCALE GENOMIC DNA]</scope>
    <source>
        <strain evidence="6 7">DSM 15521</strain>
    </source>
</reference>
<keyword evidence="7" id="KW-1185">Reference proteome</keyword>
<dbReference type="GO" id="GO:0070043">
    <property type="term" value="F:rRNA (guanine-N7-)-methyltransferase activity"/>
    <property type="evidence" value="ECO:0007669"/>
    <property type="project" value="TreeGrafter"/>
</dbReference>
<dbReference type="Pfam" id="PF22020">
    <property type="entry name" value="RlmL_1st"/>
    <property type="match status" value="1"/>
</dbReference>
<organism evidence="6 7">
    <name type="scientific">Thermovibrio guaymasensis</name>
    <dbReference type="NCBI Taxonomy" id="240167"/>
    <lineage>
        <taxon>Bacteria</taxon>
        <taxon>Pseudomonadati</taxon>
        <taxon>Aquificota</taxon>
        <taxon>Aquificia</taxon>
        <taxon>Desulfurobacteriales</taxon>
        <taxon>Desulfurobacteriaceae</taxon>
        <taxon>Thermovibrio</taxon>
    </lineage>
</organism>
<feature type="domain" description="RlmL ferredoxin-like" evidence="5">
    <location>
        <begin position="2"/>
        <end position="56"/>
    </location>
</feature>
<proteinExistence type="predicted"/>
<dbReference type="InterPro" id="IPR004114">
    <property type="entry name" value="THUMP_dom"/>
</dbReference>
<evidence type="ECO:0000313" key="6">
    <source>
        <dbReference type="EMBL" id="RKQ61776.1"/>
    </source>
</evidence>
<accession>A0A420W6S5</accession>
<dbReference type="PROSITE" id="PS01261">
    <property type="entry name" value="UPF0020"/>
    <property type="match status" value="1"/>
</dbReference>
<evidence type="ECO:0000259" key="4">
    <source>
        <dbReference type="Pfam" id="PF02926"/>
    </source>
</evidence>
<feature type="domain" description="THUMP" evidence="4">
    <location>
        <begin position="65"/>
        <end position="147"/>
    </location>
</feature>
<dbReference type="InterPro" id="IPR053943">
    <property type="entry name" value="RlmKL-like_Mtase_CS"/>
</dbReference>
<gene>
    <name evidence="6" type="ORF">C7457_1223</name>
</gene>
<dbReference type="InterPro" id="IPR029063">
    <property type="entry name" value="SAM-dependent_MTases_sf"/>
</dbReference>
<dbReference type="GO" id="GO:0008990">
    <property type="term" value="F:rRNA (guanine-N2-)-methyltransferase activity"/>
    <property type="evidence" value="ECO:0007669"/>
    <property type="project" value="TreeGrafter"/>
</dbReference>
<dbReference type="Pfam" id="PF01170">
    <property type="entry name" value="UPF0020"/>
    <property type="match status" value="1"/>
</dbReference>
<dbReference type="PROSITE" id="PS00092">
    <property type="entry name" value="N6_MTASE"/>
    <property type="match status" value="1"/>
</dbReference>
<dbReference type="SUPFAM" id="SSF53335">
    <property type="entry name" value="S-adenosyl-L-methionine-dependent methyltransferases"/>
    <property type="match status" value="1"/>
</dbReference>
<name>A0A420W6S5_9BACT</name>
<dbReference type="CDD" id="cd11715">
    <property type="entry name" value="THUMP_AdoMetMT"/>
    <property type="match status" value="1"/>
</dbReference>
<dbReference type="InterPro" id="IPR000241">
    <property type="entry name" value="RlmKL-like_Mtase"/>
</dbReference>
<dbReference type="EMBL" id="RBIE01000002">
    <property type="protein sequence ID" value="RKQ61776.1"/>
    <property type="molecule type" value="Genomic_DNA"/>
</dbReference>
<dbReference type="PANTHER" id="PTHR47313:SF1">
    <property type="entry name" value="RIBOSOMAL RNA LARGE SUBUNIT METHYLTRANSFERASE K_L"/>
    <property type="match status" value="1"/>
</dbReference>
<dbReference type="InterPro" id="IPR054170">
    <property type="entry name" value="RlmL_1st"/>
</dbReference>
<dbReference type="AlphaFoldDB" id="A0A420W6S5"/>
<evidence type="ECO:0000259" key="3">
    <source>
        <dbReference type="Pfam" id="PF01170"/>
    </source>
</evidence>
<keyword evidence="2" id="KW-0808">Transferase</keyword>
<feature type="domain" description="Ribosomal RNA large subunit methyltransferase K/L-like methyltransferase" evidence="3">
    <location>
        <begin position="157"/>
        <end position="337"/>
    </location>
</feature>
<dbReference type="OrthoDB" id="9809404at2"/>
<evidence type="ECO:0000256" key="1">
    <source>
        <dbReference type="ARBA" id="ARBA00022603"/>
    </source>
</evidence>
<evidence type="ECO:0000259" key="5">
    <source>
        <dbReference type="Pfam" id="PF22020"/>
    </source>
</evidence>
<dbReference type="Pfam" id="PF02926">
    <property type="entry name" value="THUMP"/>
    <property type="match status" value="1"/>
</dbReference>